<reference evidence="1" key="1">
    <citation type="submission" date="2023-06" db="EMBL/GenBank/DDBJ databases">
        <title>Reference genome for the Northern bat (Eptesicus nilssonii), a most northern bat species.</title>
        <authorList>
            <person name="Laine V.N."/>
            <person name="Pulliainen A.T."/>
            <person name="Lilley T.M."/>
        </authorList>
    </citation>
    <scope>NUCLEOTIDE SEQUENCE</scope>
    <source>
        <strain evidence="1">BLF_Eptnil</strain>
        <tissue evidence="1">Kidney</tissue>
    </source>
</reference>
<organism evidence="1 2">
    <name type="scientific">Cnephaeus nilssonii</name>
    <name type="common">Northern bat</name>
    <name type="synonym">Eptesicus nilssonii</name>
    <dbReference type="NCBI Taxonomy" id="3371016"/>
    <lineage>
        <taxon>Eukaryota</taxon>
        <taxon>Metazoa</taxon>
        <taxon>Chordata</taxon>
        <taxon>Craniata</taxon>
        <taxon>Vertebrata</taxon>
        <taxon>Euteleostomi</taxon>
        <taxon>Mammalia</taxon>
        <taxon>Eutheria</taxon>
        <taxon>Laurasiatheria</taxon>
        <taxon>Chiroptera</taxon>
        <taxon>Yangochiroptera</taxon>
        <taxon>Vespertilionidae</taxon>
        <taxon>Cnephaeus</taxon>
    </lineage>
</organism>
<protein>
    <submittedName>
        <fullName evidence="1">Uncharacterized protein</fullName>
    </submittedName>
</protein>
<evidence type="ECO:0000313" key="2">
    <source>
        <dbReference type="Proteomes" id="UP001177744"/>
    </source>
</evidence>
<sequence>MPPVAARSEWQNKYPQMSRVSSGCLEDDAFSKQIRRKNGAAVSIFYTCPGCAAESKFLAVNKSKNSFVTWHSEERTAEAYSCSPSDYPRAHRRHACKDFAEQPQDEGSDTDKFLKEKTKVRKTAKREAQATRPAVLWWVGGASLCGASIKGLPDFERREDGKDSCEILIMLRERGSRHGPLVNIF</sequence>
<dbReference type="AlphaFoldDB" id="A0AA40I6G9"/>
<dbReference type="EMBL" id="JAULJE010000004">
    <property type="protein sequence ID" value="KAK1343930.1"/>
    <property type="molecule type" value="Genomic_DNA"/>
</dbReference>
<proteinExistence type="predicted"/>
<gene>
    <name evidence="1" type="ORF">QTO34_014486</name>
</gene>
<keyword evidence="2" id="KW-1185">Reference proteome</keyword>
<evidence type="ECO:0000313" key="1">
    <source>
        <dbReference type="EMBL" id="KAK1343930.1"/>
    </source>
</evidence>
<dbReference type="Proteomes" id="UP001177744">
    <property type="component" value="Unassembled WGS sequence"/>
</dbReference>
<name>A0AA40I6G9_CNENI</name>
<accession>A0AA40I6G9</accession>
<comment type="caution">
    <text evidence="1">The sequence shown here is derived from an EMBL/GenBank/DDBJ whole genome shotgun (WGS) entry which is preliminary data.</text>
</comment>